<dbReference type="AlphaFoldDB" id="A0A1R3I6L7"/>
<proteinExistence type="predicted"/>
<evidence type="ECO:0000313" key="1">
    <source>
        <dbReference type="EMBL" id="OMO78237.1"/>
    </source>
</evidence>
<gene>
    <name evidence="1" type="ORF">CCACVL1_14558</name>
</gene>
<dbReference type="Proteomes" id="UP000188268">
    <property type="component" value="Unassembled WGS sequence"/>
</dbReference>
<keyword evidence="2" id="KW-1185">Reference proteome</keyword>
<reference evidence="1 2" key="1">
    <citation type="submission" date="2013-09" db="EMBL/GenBank/DDBJ databases">
        <title>Corchorus capsularis genome sequencing.</title>
        <authorList>
            <person name="Alam M."/>
            <person name="Haque M.S."/>
            <person name="Islam M.S."/>
            <person name="Emdad E.M."/>
            <person name="Islam M.M."/>
            <person name="Ahmed B."/>
            <person name="Halim A."/>
            <person name="Hossen Q.M.M."/>
            <person name="Hossain M.Z."/>
            <person name="Ahmed R."/>
            <person name="Khan M.M."/>
            <person name="Islam R."/>
            <person name="Rashid M.M."/>
            <person name="Khan S.A."/>
            <person name="Rahman M.S."/>
            <person name="Alam M."/>
        </authorList>
    </citation>
    <scope>NUCLEOTIDE SEQUENCE [LARGE SCALE GENOMIC DNA]</scope>
    <source>
        <strain evidence="2">cv. CVL-1</strain>
        <tissue evidence="1">Whole seedling</tissue>
    </source>
</reference>
<organism evidence="1 2">
    <name type="scientific">Corchorus capsularis</name>
    <name type="common">Jute</name>
    <dbReference type="NCBI Taxonomy" id="210143"/>
    <lineage>
        <taxon>Eukaryota</taxon>
        <taxon>Viridiplantae</taxon>
        <taxon>Streptophyta</taxon>
        <taxon>Embryophyta</taxon>
        <taxon>Tracheophyta</taxon>
        <taxon>Spermatophyta</taxon>
        <taxon>Magnoliopsida</taxon>
        <taxon>eudicotyledons</taxon>
        <taxon>Gunneridae</taxon>
        <taxon>Pentapetalae</taxon>
        <taxon>rosids</taxon>
        <taxon>malvids</taxon>
        <taxon>Malvales</taxon>
        <taxon>Malvaceae</taxon>
        <taxon>Grewioideae</taxon>
        <taxon>Apeibeae</taxon>
        <taxon>Corchorus</taxon>
    </lineage>
</organism>
<name>A0A1R3I6L7_COCAP</name>
<accession>A0A1R3I6L7</accession>
<sequence>MGATATGCSGGLSQTKTTYERRHVAGFPKVTTIEID</sequence>
<evidence type="ECO:0000313" key="2">
    <source>
        <dbReference type="Proteomes" id="UP000188268"/>
    </source>
</evidence>
<dbReference type="Gramene" id="OMO78237">
    <property type="protein sequence ID" value="OMO78237"/>
    <property type="gene ID" value="CCACVL1_14558"/>
</dbReference>
<comment type="caution">
    <text evidence="1">The sequence shown here is derived from an EMBL/GenBank/DDBJ whole genome shotgun (WGS) entry which is preliminary data.</text>
</comment>
<dbReference type="EMBL" id="AWWV01010592">
    <property type="protein sequence ID" value="OMO78237.1"/>
    <property type="molecule type" value="Genomic_DNA"/>
</dbReference>
<protein>
    <submittedName>
        <fullName evidence="1">Uncharacterized protein</fullName>
    </submittedName>
</protein>